<evidence type="ECO:0000313" key="3">
    <source>
        <dbReference type="Proteomes" id="UP000682266"/>
    </source>
</evidence>
<accession>A0AA41JKU8</accession>
<keyword evidence="1" id="KW-0732">Signal</keyword>
<dbReference type="InterPro" id="IPR029068">
    <property type="entry name" value="Glyas_Bleomycin-R_OHBP_Dase"/>
</dbReference>
<evidence type="ECO:0000256" key="1">
    <source>
        <dbReference type="SAM" id="SignalP"/>
    </source>
</evidence>
<dbReference type="AlphaFoldDB" id="A0AA41JKU8"/>
<dbReference type="RefSeq" id="WP_006751567.1">
    <property type="nucleotide sequence ID" value="NZ_CADEQF010000034.1"/>
</dbReference>
<proteinExistence type="predicted"/>
<evidence type="ECO:0000313" key="2">
    <source>
        <dbReference type="EMBL" id="MBR8130825.1"/>
    </source>
</evidence>
<name>A0AA41JKU8_9BURK</name>
<feature type="chain" id="PRO_5041362173" evidence="1">
    <location>
        <begin position="28"/>
        <end position="309"/>
    </location>
</feature>
<dbReference type="Proteomes" id="UP000682266">
    <property type="component" value="Unassembled WGS sequence"/>
</dbReference>
<sequence length="309" mass="33570">MIALKLRQVLLTTAVFGALLVNAPAHADTTRLVESASGRVPAVTVGPQYDTTHVCVAPEDFDRFTDSFVATFGGKKSKQGVFQVTPTPSQTMSQLVLTPVGTVSVFGFKTPIPYPFCEERTGYLVTDMDVAVKSARAHGADVIVDTFPDPIGRDAIIRWPGGVNMQLYWHTQAPHYDALQTIPENRVYVSPESANKLVHDFVAFSRGKVVSDVRHAPGIEIGRPNDTYRRIRIESGFGKMTVLATDGRLPYPFGREMTGYEVTDLAATLKQAQAAGVTVLVPTFTSDGRDAALVQFPGGYVAEIHARSK</sequence>
<protein>
    <submittedName>
        <fullName evidence="2">Glyoxalase</fullName>
    </submittedName>
</protein>
<comment type="caution">
    <text evidence="2">The sequence shown here is derived from an EMBL/GenBank/DDBJ whole genome shotgun (WGS) entry which is preliminary data.</text>
</comment>
<organism evidence="2 3">
    <name type="scientific">Burkholderia ambifaria</name>
    <dbReference type="NCBI Taxonomy" id="152480"/>
    <lineage>
        <taxon>Bacteria</taxon>
        <taxon>Pseudomonadati</taxon>
        <taxon>Pseudomonadota</taxon>
        <taxon>Betaproteobacteria</taxon>
        <taxon>Burkholderiales</taxon>
        <taxon>Burkholderiaceae</taxon>
        <taxon>Burkholderia</taxon>
        <taxon>Burkholderia cepacia complex</taxon>
    </lineage>
</organism>
<reference evidence="2" key="1">
    <citation type="submission" date="2021-04" db="EMBL/GenBank/DDBJ databases">
        <title>A collection of bacterial strains from the Burkholderia cepacia Research Laboratory and Repository.</title>
        <authorList>
            <person name="Lipuma J."/>
            <person name="Spilker T."/>
        </authorList>
    </citation>
    <scope>NUCLEOTIDE SEQUENCE</scope>
    <source>
        <strain evidence="2">AU36012</strain>
    </source>
</reference>
<feature type="signal peptide" evidence="1">
    <location>
        <begin position="1"/>
        <end position="27"/>
    </location>
</feature>
<dbReference type="SUPFAM" id="SSF54593">
    <property type="entry name" value="Glyoxalase/Bleomycin resistance protein/Dihydroxybiphenyl dioxygenase"/>
    <property type="match status" value="2"/>
</dbReference>
<gene>
    <name evidence="2" type="ORF">KDW93_17940</name>
</gene>
<dbReference type="EMBL" id="JAGSVG010000015">
    <property type="protein sequence ID" value="MBR8130825.1"/>
    <property type="molecule type" value="Genomic_DNA"/>
</dbReference>